<evidence type="ECO:0000313" key="1">
    <source>
        <dbReference type="Proteomes" id="UP000694918"/>
    </source>
</evidence>
<dbReference type="PANTHER" id="PTHR35317:SF27">
    <property type="entry name" value="RETROVIRUS-RELATED POL POLYPROTEIN FROM TRANSPOSON TNT 1-94"/>
    <property type="match status" value="1"/>
</dbReference>
<organism evidence="1 2">
    <name type="scientific">Populus euphratica</name>
    <name type="common">Euphrates poplar</name>
    <dbReference type="NCBI Taxonomy" id="75702"/>
    <lineage>
        <taxon>Eukaryota</taxon>
        <taxon>Viridiplantae</taxon>
        <taxon>Streptophyta</taxon>
        <taxon>Embryophyta</taxon>
        <taxon>Tracheophyta</taxon>
        <taxon>Spermatophyta</taxon>
        <taxon>Magnoliopsida</taxon>
        <taxon>eudicotyledons</taxon>
        <taxon>Gunneridae</taxon>
        <taxon>Pentapetalae</taxon>
        <taxon>rosids</taxon>
        <taxon>fabids</taxon>
        <taxon>Malpighiales</taxon>
        <taxon>Salicaceae</taxon>
        <taxon>Saliceae</taxon>
        <taxon>Populus</taxon>
    </lineage>
</organism>
<dbReference type="RefSeq" id="XP_011004775.1">
    <property type="nucleotide sequence ID" value="XM_011006473.1"/>
</dbReference>
<dbReference type="GeneID" id="105111183"/>
<dbReference type="KEGG" id="peu:105111183"/>
<sequence>MSEDKSLTKIPHFDGQHYDHWSELMENLLRAKGLWSLVEIGIQEPIIGSALSTTQQAQHDDTKMKDHQVKHYLYQAIDRVTFEQILDRRTSKIVWDSLKSKFGGNAKVKKSLLNTLRRDFEILQMKQSESITEYFAKVTSVANQMRSNEETMQDTKVVEKVLRTLTEMFTYVVVSIEESKDVSTMTIDELQSSLVVHEAKFKRLDKT</sequence>
<dbReference type="Pfam" id="PF14223">
    <property type="entry name" value="Retrotran_gag_2"/>
    <property type="match status" value="1"/>
</dbReference>
<keyword evidence="1" id="KW-1185">Reference proteome</keyword>
<gene>
    <name evidence="2" type="primary">LOC105111183</name>
</gene>
<accession>A0AAJ6T532</accession>
<evidence type="ECO:0000313" key="2">
    <source>
        <dbReference type="RefSeq" id="XP_011004775.1"/>
    </source>
</evidence>
<dbReference type="Proteomes" id="UP000694918">
    <property type="component" value="Unplaced"/>
</dbReference>
<reference evidence="2" key="1">
    <citation type="submission" date="2025-08" db="UniProtKB">
        <authorList>
            <consortium name="RefSeq"/>
        </authorList>
    </citation>
    <scope>IDENTIFICATION</scope>
</reference>
<proteinExistence type="predicted"/>
<dbReference type="AlphaFoldDB" id="A0AAJ6T532"/>
<name>A0AAJ6T532_POPEU</name>
<dbReference type="PANTHER" id="PTHR35317">
    <property type="entry name" value="OS04G0629600 PROTEIN"/>
    <property type="match status" value="1"/>
</dbReference>
<protein>
    <submittedName>
        <fullName evidence="2">Uncharacterized protein LOC105111183</fullName>
    </submittedName>
</protein>